<dbReference type="Proteomes" id="UP000001340">
    <property type="component" value="Unassembled WGS sequence"/>
</dbReference>
<organism evidence="1 2">
    <name type="scientific">Leptospira interrogans str. UI 12758</name>
    <dbReference type="NCBI Taxonomy" id="1049938"/>
    <lineage>
        <taxon>Bacteria</taxon>
        <taxon>Pseudomonadati</taxon>
        <taxon>Spirochaetota</taxon>
        <taxon>Spirochaetia</taxon>
        <taxon>Leptospirales</taxon>
        <taxon>Leptospiraceae</taxon>
        <taxon>Leptospira</taxon>
    </lineage>
</organism>
<name>A0A0E2D5M3_LEPIR</name>
<sequence>MTGPYSLEQLIEIQKGFQANTAQNGASPFIDFNSSGATLSMQSLDKVFVALASTDKDFKFFNEVPKRKITQTLAEYNRYKSHGGGWYHTSNIGQTDEPTFRDAQMERVYNEVNYSAEGFSFNRVVDTVQNIQDPELIQSNAALKRAMENQMRRIWFGSKKHNRNEQDGFKTVAKSLGKEFYTDCRGSLPSIDQMKYITSRIRTKYFGLTNYAKMHPSTKALYDQSFDRNGSAMVVQNNSYSPGNISMSNIVYGVNDSNSKNNFIQFDDDIWMDAHEWGVPMRYDQNGNRVEGPTSDTEAPPTPSFTVSVIPSVPNSLFTGSYVGEYSYRVCAGNLRHYSGPSNIENVSIPNEGAAELSITPGVGGIPETRYVIFRSTAPNSNLILYQKTVERNLVGAVTIVQDLNEDLPGTTIMVLGDFNAKSSSDETRTLILSELLPYTKTLFPYGAGGALRTRLGLVEGYSVLQELAPEKFHVFTNVPVRL</sequence>
<reference evidence="1 2" key="1">
    <citation type="submission" date="2012-10" db="EMBL/GenBank/DDBJ databases">
        <authorList>
            <person name="Harkins D.M."/>
            <person name="Durkin A.S."/>
            <person name="Brinkac L.M."/>
            <person name="Haft D.H."/>
            <person name="Selengut J.D."/>
            <person name="Sanka R."/>
            <person name="DePew J."/>
            <person name="Purushe J."/>
            <person name="Chanthongthip A."/>
            <person name="Lattana O."/>
            <person name="Phetsouvanh R."/>
            <person name="Newton P.N."/>
            <person name="Vinetz J.M."/>
            <person name="Sutton G.G."/>
            <person name="Nierman W.C."/>
            <person name="Fouts D.E."/>
        </authorList>
    </citation>
    <scope>NUCLEOTIDE SEQUENCE [LARGE SCALE GENOMIC DNA]</scope>
    <source>
        <strain evidence="1 2">UI 12758</strain>
    </source>
</reference>
<proteinExistence type="predicted"/>
<protein>
    <submittedName>
        <fullName evidence="1">Uncharacterized protein</fullName>
    </submittedName>
</protein>
<evidence type="ECO:0000313" key="1">
    <source>
        <dbReference type="EMBL" id="EKR55203.1"/>
    </source>
</evidence>
<accession>A0A0E2D5M3</accession>
<gene>
    <name evidence="1" type="ORF">LEP1GSC105_0039</name>
</gene>
<dbReference type="RefSeq" id="WP_000147528.1">
    <property type="nucleotide sequence ID" value="NZ_AHNR02000033.1"/>
</dbReference>
<dbReference type="AlphaFoldDB" id="A0A0E2D5M3"/>
<evidence type="ECO:0000313" key="2">
    <source>
        <dbReference type="Proteomes" id="UP000001340"/>
    </source>
</evidence>
<comment type="caution">
    <text evidence="1">The sequence shown here is derived from an EMBL/GenBank/DDBJ whole genome shotgun (WGS) entry which is preliminary data.</text>
</comment>
<dbReference type="EMBL" id="AHNR02000033">
    <property type="protein sequence ID" value="EKR55203.1"/>
    <property type="molecule type" value="Genomic_DNA"/>
</dbReference>